<dbReference type="Proteomes" id="UP000541444">
    <property type="component" value="Unassembled WGS sequence"/>
</dbReference>
<protein>
    <submittedName>
        <fullName evidence="1">Uncharacterized protein</fullName>
    </submittedName>
</protein>
<proteinExistence type="predicted"/>
<feature type="non-terminal residue" evidence="1">
    <location>
        <position position="1"/>
    </location>
</feature>
<name>A0A7J7LN38_9MAGN</name>
<comment type="caution">
    <text evidence="1">The sequence shown here is derived from an EMBL/GenBank/DDBJ whole genome shotgun (WGS) entry which is preliminary data.</text>
</comment>
<dbReference type="EMBL" id="JACGCM010002155">
    <property type="protein sequence ID" value="KAF6144043.1"/>
    <property type="molecule type" value="Genomic_DNA"/>
</dbReference>
<feature type="non-terminal residue" evidence="1">
    <location>
        <position position="73"/>
    </location>
</feature>
<evidence type="ECO:0000313" key="1">
    <source>
        <dbReference type="EMBL" id="KAF6144043.1"/>
    </source>
</evidence>
<sequence>QRAKYNAWTWLLRRTEGGYNAETHTFHLPPEEWDALIKINENVTTFRKCSLPHEDLMEAIFENIVATSKYATC</sequence>
<organism evidence="1 2">
    <name type="scientific">Kingdonia uniflora</name>
    <dbReference type="NCBI Taxonomy" id="39325"/>
    <lineage>
        <taxon>Eukaryota</taxon>
        <taxon>Viridiplantae</taxon>
        <taxon>Streptophyta</taxon>
        <taxon>Embryophyta</taxon>
        <taxon>Tracheophyta</taxon>
        <taxon>Spermatophyta</taxon>
        <taxon>Magnoliopsida</taxon>
        <taxon>Ranunculales</taxon>
        <taxon>Circaeasteraceae</taxon>
        <taxon>Kingdonia</taxon>
    </lineage>
</organism>
<dbReference type="AlphaFoldDB" id="A0A7J7LN38"/>
<reference evidence="1 2" key="1">
    <citation type="journal article" date="2020" name="IScience">
        <title>Genome Sequencing of the Endangered Kingdonia uniflora (Circaeasteraceae, Ranunculales) Reveals Potential Mechanisms of Evolutionary Specialization.</title>
        <authorList>
            <person name="Sun Y."/>
            <person name="Deng T."/>
            <person name="Zhang A."/>
            <person name="Moore M.J."/>
            <person name="Landis J.B."/>
            <person name="Lin N."/>
            <person name="Zhang H."/>
            <person name="Zhang X."/>
            <person name="Huang J."/>
            <person name="Zhang X."/>
            <person name="Sun H."/>
            <person name="Wang H."/>
        </authorList>
    </citation>
    <scope>NUCLEOTIDE SEQUENCE [LARGE SCALE GENOMIC DNA]</scope>
    <source>
        <strain evidence="1">TB1705</strain>
        <tissue evidence="1">Leaf</tissue>
    </source>
</reference>
<keyword evidence="2" id="KW-1185">Reference proteome</keyword>
<gene>
    <name evidence="1" type="ORF">GIB67_037716</name>
</gene>
<accession>A0A7J7LN38</accession>
<evidence type="ECO:0000313" key="2">
    <source>
        <dbReference type="Proteomes" id="UP000541444"/>
    </source>
</evidence>